<feature type="repeat" description="TPR" evidence="1">
    <location>
        <begin position="731"/>
        <end position="764"/>
    </location>
</feature>
<dbReference type="Pfam" id="PF13424">
    <property type="entry name" value="TPR_12"/>
    <property type="match status" value="1"/>
</dbReference>
<dbReference type="Pfam" id="PF06985">
    <property type="entry name" value="HET"/>
    <property type="match status" value="1"/>
</dbReference>
<gene>
    <name evidence="3" type="ORF">CC78DRAFT_591706</name>
</gene>
<dbReference type="InterPro" id="IPR011990">
    <property type="entry name" value="TPR-like_helical_dom_sf"/>
</dbReference>
<dbReference type="Gene3D" id="3.40.50.300">
    <property type="entry name" value="P-loop containing nucleotide triphosphate hydrolases"/>
    <property type="match status" value="1"/>
</dbReference>
<dbReference type="SUPFAM" id="SSF48452">
    <property type="entry name" value="TPR-like"/>
    <property type="match status" value="1"/>
</dbReference>
<dbReference type="Gene3D" id="1.25.40.10">
    <property type="entry name" value="Tetratricopeptide repeat domain"/>
    <property type="match status" value="1"/>
</dbReference>
<feature type="repeat" description="TPR" evidence="1">
    <location>
        <begin position="689"/>
        <end position="722"/>
    </location>
</feature>
<evidence type="ECO:0000256" key="1">
    <source>
        <dbReference type="PROSITE-ProRule" id="PRU00339"/>
    </source>
</evidence>
<name>A0A9P4N2D4_9PLEO</name>
<dbReference type="PANTHER" id="PTHR10622">
    <property type="entry name" value="HET DOMAIN-CONTAINING PROTEIN"/>
    <property type="match status" value="1"/>
</dbReference>
<dbReference type="OrthoDB" id="5346457at2759"/>
<dbReference type="AlphaFoldDB" id="A0A9P4N2D4"/>
<dbReference type="PANTHER" id="PTHR10622:SF13">
    <property type="entry name" value="NACHT DOMAIN-CONTAINING PROTEIN"/>
    <property type="match status" value="1"/>
</dbReference>
<keyword evidence="4" id="KW-1185">Reference proteome</keyword>
<dbReference type="InterPro" id="IPR019734">
    <property type="entry name" value="TPR_rpt"/>
</dbReference>
<proteinExistence type="predicted"/>
<evidence type="ECO:0000313" key="4">
    <source>
        <dbReference type="Proteomes" id="UP000800093"/>
    </source>
</evidence>
<reference evidence="4" key="1">
    <citation type="journal article" date="2020" name="Stud. Mycol.">
        <title>101 Dothideomycetes genomes: A test case for predicting lifestyles and emergence of pathogens.</title>
        <authorList>
            <person name="Haridas S."/>
            <person name="Albert R."/>
            <person name="Binder M."/>
            <person name="Bloem J."/>
            <person name="LaButti K."/>
            <person name="Salamov A."/>
            <person name="Andreopoulos B."/>
            <person name="Baker S."/>
            <person name="Barry K."/>
            <person name="Bills G."/>
            <person name="Bluhm B."/>
            <person name="Cannon C."/>
            <person name="Castanera R."/>
            <person name="Culley D."/>
            <person name="Daum C."/>
            <person name="Ezra D."/>
            <person name="Gonzalez J."/>
            <person name="Henrissat B."/>
            <person name="Kuo A."/>
            <person name="Liang C."/>
            <person name="Lipzen A."/>
            <person name="Lutzoni F."/>
            <person name="Magnuson J."/>
            <person name="Mondo S."/>
            <person name="Nolan M."/>
            <person name="Ohm R."/>
            <person name="Pangilinan J."/>
            <person name="Park H.-J."/>
            <person name="Ramirez L."/>
            <person name="Alfaro M."/>
            <person name="Sun H."/>
            <person name="Tritt A."/>
            <person name="Yoshinaga Y."/>
            <person name="Zwiers L.-H."/>
            <person name="Turgeon B."/>
            <person name="Goodwin S."/>
            <person name="Spatafora J."/>
            <person name="Crous P."/>
            <person name="Grigoriev I."/>
        </authorList>
    </citation>
    <scope>NUCLEOTIDE SEQUENCE [LARGE SCALE GENOMIC DNA]</scope>
    <source>
        <strain evidence="4">CBS 304.66</strain>
    </source>
</reference>
<dbReference type="SUPFAM" id="SSF52540">
    <property type="entry name" value="P-loop containing nucleoside triphosphate hydrolases"/>
    <property type="match status" value="1"/>
</dbReference>
<protein>
    <submittedName>
        <fullName evidence="3">HET-domain-containing protein</fullName>
    </submittedName>
</protein>
<organism evidence="3 4">
    <name type="scientific">Lojkania enalia</name>
    <dbReference type="NCBI Taxonomy" id="147567"/>
    <lineage>
        <taxon>Eukaryota</taxon>
        <taxon>Fungi</taxon>
        <taxon>Dikarya</taxon>
        <taxon>Ascomycota</taxon>
        <taxon>Pezizomycotina</taxon>
        <taxon>Dothideomycetes</taxon>
        <taxon>Pleosporomycetidae</taxon>
        <taxon>Pleosporales</taxon>
        <taxon>Pleosporales incertae sedis</taxon>
        <taxon>Lojkania</taxon>
    </lineage>
</organism>
<comment type="caution">
    <text evidence="3">The sequence shown here is derived from an EMBL/GenBank/DDBJ whole genome shotgun (WGS) entry which is preliminary data.</text>
</comment>
<evidence type="ECO:0000313" key="3">
    <source>
        <dbReference type="EMBL" id="KAF2259649.1"/>
    </source>
</evidence>
<keyword evidence="1" id="KW-0802">TPR repeat</keyword>
<dbReference type="PROSITE" id="PS50005">
    <property type="entry name" value="TPR"/>
    <property type="match status" value="2"/>
</dbReference>
<dbReference type="GO" id="GO:0043531">
    <property type="term" value="F:ADP binding"/>
    <property type="evidence" value="ECO:0007669"/>
    <property type="project" value="InterPro"/>
</dbReference>
<feature type="domain" description="Heterokaryon incompatibility" evidence="2">
    <location>
        <begin position="25"/>
        <end position="116"/>
    </location>
</feature>
<dbReference type="InterPro" id="IPR027417">
    <property type="entry name" value="P-loop_NTPase"/>
</dbReference>
<dbReference type="EMBL" id="ML986704">
    <property type="protein sequence ID" value="KAF2259649.1"/>
    <property type="molecule type" value="Genomic_DNA"/>
</dbReference>
<accession>A0A9P4N2D4</accession>
<dbReference type="InterPro" id="IPR010730">
    <property type="entry name" value="HET"/>
</dbReference>
<dbReference type="SMART" id="SM00028">
    <property type="entry name" value="TPR"/>
    <property type="match status" value="2"/>
</dbReference>
<dbReference type="Proteomes" id="UP000800093">
    <property type="component" value="Unassembled WGS sequence"/>
</dbReference>
<evidence type="ECO:0000259" key="2">
    <source>
        <dbReference type="Pfam" id="PF06985"/>
    </source>
</evidence>
<sequence>MRLLQRNSHGDLTFTEDLHDGIPAYAILSHTWGKDEEEVTFRDMKDGSGRGKKGYKKIKFCGERAAHNGLQYFWVDTCCIDKTNNVELTSAINSMYRWYHGAARCYVYLADVHADQPGESSTWEEAFRKSRWFTRGWTLQELIAPRSVEFFSVEGDWLGCKTSLEPLIHNVTKIPVQALCGSLSEFSVEERMTWVDMRITKHGEDMAYCLLGIVNVSLAVIYGEGKAKAIARLKRELALQSRISVNEVEAQQYRVPLSLKSVPVINKFVDRKEELTALGEHLLPAREQGRRKVAVLHGLGGIGKTQLSVEFCRRHADTFTAVFWLDGRSEDTLKQSLAAIAARLPMGQLPEASVNRKLTSEEDVDATVNDVLIWLSIPANSSWLLVFDNVDIDINDPKAPPGAYDIQRFYPDADHGSILVTTRLNSLAQLGAPIKVANVNRKQALAIFRNGYECFRESPESDRLLEKLDGLPLALAQAAAYMSETQCSFTEYIELYDMEWNTWMNANGDQRPVQAYVNGSLHTTWMVSYRAIRERDKDAANLLLLWSWLDYRDLWFELFTPAHLRLASADEVVAEWFMLVTNSKPKFIEKTRLLLRYSLIDRAKNSGGYIIHPVVHEWAWQIQDEYQRGQNCQLAATVVGLAVPPESEKGFWVLQLRLLLHADRYLKCLEISDGISDRRSRIGVGTTALDGFYGLGNLYYTQGKLAEAEKMYQRALEGKEKAWGPDHTSTLDTVNNLGNLYADQGKLAEAEKMYQRALEGYEKALGPDGVKTFVPALNNTYSYGMLFKRQGRSSDAITMYTRALRGYGIVFGTEYY</sequence>